<keyword evidence="3" id="KW-1185">Reference proteome</keyword>
<feature type="region of interest" description="Disordered" evidence="1">
    <location>
        <begin position="70"/>
        <end position="260"/>
    </location>
</feature>
<feature type="compositionally biased region" description="Basic and acidic residues" evidence="1">
    <location>
        <begin position="119"/>
        <end position="153"/>
    </location>
</feature>
<evidence type="ECO:0000313" key="3">
    <source>
        <dbReference type="Proteomes" id="UP001321473"/>
    </source>
</evidence>
<feature type="compositionally biased region" description="Basic residues" evidence="1">
    <location>
        <begin position="203"/>
        <end position="214"/>
    </location>
</feature>
<organism evidence="2 3">
    <name type="scientific">Amblyomma americanum</name>
    <name type="common">Lone star tick</name>
    <dbReference type="NCBI Taxonomy" id="6943"/>
    <lineage>
        <taxon>Eukaryota</taxon>
        <taxon>Metazoa</taxon>
        <taxon>Ecdysozoa</taxon>
        <taxon>Arthropoda</taxon>
        <taxon>Chelicerata</taxon>
        <taxon>Arachnida</taxon>
        <taxon>Acari</taxon>
        <taxon>Parasitiformes</taxon>
        <taxon>Ixodida</taxon>
        <taxon>Ixodoidea</taxon>
        <taxon>Ixodidae</taxon>
        <taxon>Amblyomminae</taxon>
        <taxon>Amblyomma</taxon>
    </lineage>
</organism>
<comment type="caution">
    <text evidence="2">The sequence shown here is derived from an EMBL/GenBank/DDBJ whole genome shotgun (WGS) entry which is preliminary data.</text>
</comment>
<reference evidence="2 3" key="1">
    <citation type="journal article" date="2023" name="Arcadia Sci">
        <title>De novo assembly of a long-read Amblyomma americanum tick genome.</title>
        <authorList>
            <person name="Chou S."/>
            <person name="Poskanzer K.E."/>
            <person name="Rollins M."/>
            <person name="Thuy-Boun P.S."/>
        </authorList>
    </citation>
    <scope>NUCLEOTIDE SEQUENCE [LARGE SCALE GENOMIC DNA]</scope>
    <source>
        <strain evidence="2">F_SG_1</strain>
        <tissue evidence="2">Salivary glands</tissue>
    </source>
</reference>
<dbReference type="AlphaFoldDB" id="A0AAQ4D6W2"/>
<protein>
    <submittedName>
        <fullName evidence="2">Uncharacterized protein</fullName>
    </submittedName>
</protein>
<accession>A0AAQ4D6W2</accession>
<dbReference type="EMBL" id="JARKHS020034365">
    <property type="protein sequence ID" value="KAK8758202.1"/>
    <property type="molecule type" value="Genomic_DNA"/>
</dbReference>
<evidence type="ECO:0000256" key="1">
    <source>
        <dbReference type="SAM" id="MobiDB-lite"/>
    </source>
</evidence>
<gene>
    <name evidence="2" type="ORF">V5799_004162</name>
</gene>
<name>A0AAQ4D6W2_AMBAM</name>
<feature type="region of interest" description="Disordered" evidence="1">
    <location>
        <begin position="299"/>
        <end position="386"/>
    </location>
</feature>
<sequence length="500" mass="56001">MEKPTPPVYAPAADIESLKENIAPAIDKQQTIDLQITSEQSKEKLMHAVGLCREKEKWVTERRRALKLEVQSMAQTEQTRPEMTYSRPDPEKADHGTEQTCALKEQLRNAQGRKTQKAGTRDKKEPSLPLCEKTEPERKRKFPLKELESRPETKALAGNERRSRRVAYLEGRKAALAPRHAKKEMSFDNWPTLQQSEEMSKQSRTKLKNTKLKSVRPTSAARAREQSPEGTSEDGASNAFAVLSVDDTDPENGTSAADQPAWLVFNSTTDKPRSATYENSDAVAHKFDSKAPAAFLQTPASSLREPSGAKGMCSIPTQNGQVPIIGRNEKQAQTPKQAPKSVHPVGNIGKETAQSEFPNLLRPTEISAKSSGRPHPHPADEPNVSEDEWKMRYWSRINIRPVTDTGKGNKSWKDTGCLTSATFELGKWSGIDATEAGQVGDRWNYEAYCPPDSWKVEQRSYLNDTRSSDAWDVDSWSGLQKDLDRYCSYYPDLSEINDEP</sequence>
<proteinExistence type="predicted"/>
<feature type="compositionally biased region" description="Basic and acidic residues" evidence="1">
    <location>
        <begin position="88"/>
        <end position="97"/>
    </location>
</feature>
<evidence type="ECO:0000313" key="2">
    <source>
        <dbReference type="EMBL" id="KAK8758202.1"/>
    </source>
</evidence>
<dbReference type="Proteomes" id="UP001321473">
    <property type="component" value="Unassembled WGS sequence"/>
</dbReference>